<evidence type="ECO:0000313" key="6">
    <source>
        <dbReference type="EMBL" id="SUA27417.1"/>
    </source>
</evidence>
<feature type="transmembrane region" description="Helical" evidence="5">
    <location>
        <begin position="97"/>
        <end position="118"/>
    </location>
</feature>
<feature type="transmembrane region" description="Helical" evidence="5">
    <location>
        <begin position="6"/>
        <end position="26"/>
    </location>
</feature>
<dbReference type="Proteomes" id="UP000254945">
    <property type="component" value="Unassembled WGS sequence"/>
</dbReference>
<evidence type="ECO:0008006" key="8">
    <source>
        <dbReference type="Google" id="ProtNLM"/>
    </source>
</evidence>
<feature type="transmembrane region" description="Helical" evidence="5">
    <location>
        <begin position="69"/>
        <end position="85"/>
    </location>
</feature>
<dbReference type="Pfam" id="PF13564">
    <property type="entry name" value="DoxX_2"/>
    <property type="match status" value="1"/>
</dbReference>
<evidence type="ECO:0000256" key="1">
    <source>
        <dbReference type="ARBA" id="ARBA00004141"/>
    </source>
</evidence>
<keyword evidence="4 5" id="KW-0472">Membrane</keyword>
<comment type="subcellular location">
    <subcellularLocation>
        <location evidence="1">Membrane</location>
        <topology evidence="1">Multi-pass membrane protein</topology>
    </subcellularLocation>
</comment>
<name>A0A378W2V3_9MYCO</name>
<evidence type="ECO:0000313" key="7">
    <source>
        <dbReference type="Proteomes" id="UP000254945"/>
    </source>
</evidence>
<keyword evidence="2 5" id="KW-0812">Transmembrane</keyword>
<keyword evidence="3 5" id="KW-1133">Transmembrane helix</keyword>
<reference evidence="6 7" key="1">
    <citation type="submission" date="2018-06" db="EMBL/GenBank/DDBJ databases">
        <authorList>
            <consortium name="Pathogen Informatics"/>
            <person name="Doyle S."/>
        </authorList>
    </citation>
    <scope>NUCLEOTIDE SEQUENCE [LARGE SCALE GENOMIC DNA]</scope>
    <source>
        <strain evidence="6 7">NCTC4524</strain>
    </source>
</reference>
<accession>A0A378W2V3</accession>
<dbReference type="AlphaFoldDB" id="A0A378W2V3"/>
<evidence type="ECO:0000256" key="4">
    <source>
        <dbReference type="ARBA" id="ARBA00023136"/>
    </source>
</evidence>
<gene>
    <name evidence="6" type="ORF">NCTC4524_03388</name>
</gene>
<dbReference type="GO" id="GO:0016020">
    <property type="term" value="C:membrane"/>
    <property type="evidence" value="ECO:0007669"/>
    <property type="project" value="UniProtKB-SubCell"/>
</dbReference>
<sequence length="119" mass="12165">MQVAVAVVSIALAALFGIAGFVNILYLEKARHESEHLQISPRLSRFVGLCQLTGAIGLSAGLFWPVLGAAAAVGLMLLMVGAVVIHRRVGDSARAALPAVVVCAVAGLVVVGQLILLVG</sequence>
<evidence type="ECO:0000256" key="5">
    <source>
        <dbReference type="SAM" id="Phobius"/>
    </source>
</evidence>
<organism evidence="6 7">
    <name type="scientific">Mycolicibacterium senegalense</name>
    <dbReference type="NCBI Taxonomy" id="1796"/>
    <lineage>
        <taxon>Bacteria</taxon>
        <taxon>Bacillati</taxon>
        <taxon>Actinomycetota</taxon>
        <taxon>Actinomycetes</taxon>
        <taxon>Mycobacteriales</taxon>
        <taxon>Mycobacteriaceae</taxon>
        <taxon>Mycolicibacterium</taxon>
    </lineage>
</organism>
<dbReference type="RefSeq" id="WP_036388906.1">
    <property type="nucleotide sequence ID" value="NZ_JAVDXY010000001.1"/>
</dbReference>
<evidence type="ECO:0000256" key="3">
    <source>
        <dbReference type="ARBA" id="ARBA00022989"/>
    </source>
</evidence>
<protein>
    <recommendedName>
        <fullName evidence="8">Invasion protein</fullName>
    </recommendedName>
</protein>
<dbReference type="InterPro" id="IPR032808">
    <property type="entry name" value="DoxX"/>
</dbReference>
<proteinExistence type="predicted"/>
<evidence type="ECO:0000256" key="2">
    <source>
        <dbReference type="ARBA" id="ARBA00022692"/>
    </source>
</evidence>
<dbReference type="EMBL" id="UGQQ01000002">
    <property type="protein sequence ID" value="SUA27417.1"/>
    <property type="molecule type" value="Genomic_DNA"/>
</dbReference>